<dbReference type="EMBL" id="CP058952">
    <property type="protein sequence ID" value="QLI81218.1"/>
    <property type="molecule type" value="Genomic_DNA"/>
</dbReference>
<dbReference type="PROSITE" id="PS00543">
    <property type="entry name" value="HLYD_FAMILY"/>
    <property type="match status" value="1"/>
</dbReference>
<dbReference type="InterPro" id="IPR006144">
    <property type="entry name" value="Secretion_HlyD_CS"/>
</dbReference>
<dbReference type="AlphaFoldDB" id="A0A7D5V993"/>
<keyword evidence="2" id="KW-1185">Reference proteome</keyword>
<dbReference type="GO" id="GO:0009306">
    <property type="term" value="P:protein secretion"/>
    <property type="evidence" value="ECO:0007669"/>
    <property type="project" value="InterPro"/>
</dbReference>
<dbReference type="GO" id="GO:0016020">
    <property type="term" value="C:membrane"/>
    <property type="evidence" value="ECO:0007669"/>
    <property type="project" value="InterPro"/>
</dbReference>
<organism evidence="1 2">
    <name type="scientific">Chitinibacter fontanus</name>
    <dbReference type="NCBI Taxonomy" id="1737446"/>
    <lineage>
        <taxon>Bacteria</taxon>
        <taxon>Pseudomonadati</taxon>
        <taxon>Pseudomonadota</taxon>
        <taxon>Betaproteobacteria</taxon>
        <taxon>Neisseriales</taxon>
        <taxon>Chitinibacteraceae</taxon>
        <taxon>Chitinibacter</taxon>
    </lineage>
</organism>
<dbReference type="Proteomes" id="UP000510822">
    <property type="component" value="Chromosome"/>
</dbReference>
<evidence type="ECO:0008006" key="3">
    <source>
        <dbReference type="Google" id="ProtNLM"/>
    </source>
</evidence>
<evidence type="ECO:0000313" key="2">
    <source>
        <dbReference type="Proteomes" id="UP000510822"/>
    </source>
</evidence>
<protein>
    <recommendedName>
        <fullName evidence="3">HlyD family type I secretion periplasmic adaptor subunit</fullName>
    </recommendedName>
</protein>
<gene>
    <name evidence="1" type="ORF">HZU75_06550</name>
</gene>
<evidence type="ECO:0000313" key="1">
    <source>
        <dbReference type="EMBL" id="QLI81218.1"/>
    </source>
</evidence>
<sequence>MNIEGKWVSLAPGMAVSVEVKTGQRRIVEYFLSPLMAHVSESVRER</sequence>
<dbReference type="RefSeq" id="WP_180308345.1">
    <property type="nucleotide sequence ID" value="NZ_CP058952.1"/>
</dbReference>
<dbReference type="KEGG" id="cfon:HZU75_06550"/>
<accession>A0A7D5V993</accession>
<proteinExistence type="predicted"/>
<name>A0A7D5V993_9NEIS</name>
<reference evidence="1 2" key="1">
    <citation type="journal article" date="2016" name="Int. J. Syst. Evol. Microbiol.">
        <title>Chitinibacter fontanus sp. nov., isolated from a spring.</title>
        <authorList>
            <person name="Sheu S.Y."/>
            <person name="Li Y.S."/>
            <person name="Young C.C."/>
            <person name="Chen W.M."/>
        </authorList>
    </citation>
    <scope>NUCLEOTIDE SEQUENCE [LARGE SCALE GENOMIC DNA]</scope>
    <source>
        <strain evidence="1 2">STM-7</strain>
    </source>
</reference>
<dbReference type="PRINTS" id="PR01490">
    <property type="entry name" value="RTXTOXIND"/>
</dbReference>